<evidence type="ECO:0000313" key="2">
    <source>
        <dbReference type="EMBL" id="OEU97693.1"/>
    </source>
</evidence>
<reference evidence="2 3" key="1">
    <citation type="journal article" date="2016" name="Front. Microbiol.">
        <title>Comparative Genomics Analysis of Streptomyces Species Reveals Their Adaptation to the Marine Environment and Their Diversity at the Genomic Level.</title>
        <authorList>
            <person name="Tian X."/>
            <person name="Zhang Z."/>
            <person name="Yang T."/>
            <person name="Chen M."/>
            <person name="Li J."/>
            <person name="Chen F."/>
            <person name="Yang J."/>
            <person name="Li W."/>
            <person name="Zhang B."/>
            <person name="Zhang Z."/>
            <person name="Wu J."/>
            <person name="Zhang C."/>
            <person name="Long L."/>
            <person name="Xiao J."/>
        </authorList>
    </citation>
    <scope>NUCLEOTIDE SEQUENCE [LARGE SCALE GENOMIC DNA]</scope>
    <source>
        <strain evidence="2 3">SCSIO M10379</strain>
    </source>
</reference>
<organism evidence="2 3">
    <name type="scientific">Streptomyces qinglanensis</name>
    <dbReference type="NCBI Taxonomy" id="943816"/>
    <lineage>
        <taxon>Bacteria</taxon>
        <taxon>Bacillati</taxon>
        <taxon>Actinomycetota</taxon>
        <taxon>Actinomycetes</taxon>
        <taxon>Kitasatosporales</taxon>
        <taxon>Streptomycetaceae</taxon>
        <taxon>Streptomyces</taxon>
    </lineage>
</organism>
<proteinExistence type="predicted"/>
<dbReference type="AlphaFoldDB" id="A0A1E7K181"/>
<name>A0A1E7K181_9ACTN</name>
<evidence type="ECO:0000313" key="3">
    <source>
        <dbReference type="Proteomes" id="UP000175829"/>
    </source>
</evidence>
<protein>
    <submittedName>
        <fullName evidence="2">Uncharacterized protein</fullName>
    </submittedName>
</protein>
<accession>A0A1E7K181</accession>
<gene>
    <name evidence="2" type="ORF">AN217_07255</name>
</gene>
<comment type="caution">
    <text evidence="2">The sequence shown here is derived from an EMBL/GenBank/DDBJ whole genome shotgun (WGS) entry which is preliminary data.</text>
</comment>
<sequence length="66" mass="7108">MNDGPQVPDCQDCAWFRTMIRRAAWDPQPRADLEALFAAHLRRRHGSGDGGGSGGEMGDGPGLRSV</sequence>
<dbReference type="EMBL" id="LJGV01000022">
    <property type="protein sequence ID" value="OEU97693.1"/>
    <property type="molecule type" value="Genomic_DNA"/>
</dbReference>
<evidence type="ECO:0000256" key="1">
    <source>
        <dbReference type="SAM" id="MobiDB-lite"/>
    </source>
</evidence>
<dbReference type="Proteomes" id="UP000175829">
    <property type="component" value="Unassembled WGS sequence"/>
</dbReference>
<feature type="region of interest" description="Disordered" evidence="1">
    <location>
        <begin position="43"/>
        <end position="66"/>
    </location>
</feature>
<dbReference type="PATRIC" id="fig|943816.4.peg.823"/>
<feature type="compositionally biased region" description="Gly residues" evidence="1">
    <location>
        <begin position="48"/>
        <end position="66"/>
    </location>
</feature>